<dbReference type="EMBL" id="FUEG01000002">
    <property type="protein sequence ID" value="SJL00183.1"/>
    <property type="molecule type" value="Genomic_DNA"/>
</dbReference>
<accession>A0A284QUT0</accession>
<sequence length="114" mass="12907">MNGTQPPGFRRASTLGSWVQQEKETLSACREVEGLRLKKRRLRMEDKVLGTVSGHIELLRSLGIIEKNPRGPVEVSTPEDVKNYRAAERLSYACNEIIDGFTRQPVLAWARKTL</sequence>
<protein>
    <submittedName>
        <fullName evidence="1">Uncharacterized protein</fullName>
    </submittedName>
</protein>
<gene>
    <name evidence="1" type="ORF">ARMOST_03495</name>
</gene>
<evidence type="ECO:0000313" key="1">
    <source>
        <dbReference type="EMBL" id="SJL00183.1"/>
    </source>
</evidence>
<name>A0A284QUT0_ARMOS</name>
<organism evidence="1 2">
    <name type="scientific">Armillaria ostoyae</name>
    <name type="common">Armillaria root rot fungus</name>
    <dbReference type="NCBI Taxonomy" id="47428"/>
    <lineage>
        <taxon>Eukaryota</taxon>
        <taxon>Fungi</taxon>
        <taxon>Dikarya</taxon>
        <taxon>Basidiomycota</taxon>
        <taxon>Agaricomycotina</taxon>
        <taxon>Agaricomycetes</taxon>
        <taxon>Agaricomycetidae</taxon>
        <taxon>Agaricales</taxon>
        <taxon>Marasmiineae</taxon>
        <taxon>Physalacriaceae</taxon>
        <taxon>Armillaria</taxon>
    </lineage>
</organism>
<reference evidence="2" key="1">
    <citation type="journal article" date="2017" name="Nat. Ecol. Evol.">
        <title>Genome expansion and lineage-specific genetic innovations in the forest pathogenic fungi Armillaria.</title>
        <authorList>
            <person name="Sipos G."/>
            <person name="Prasanna A.N."/>
            <person name="Walter M.C."/>
            <person name="O'Connor E."/>
            <person name="Balint B."/>
            <person name="Krizsan K."/>
            <person name="Kiss B."/>
            <person name="Hess J."/>
            <person name="Varga T."/>
            <person name="Slot J."/>
            <person name="Riley R."/>
            <person name="Boka B."/>
            <person name="Rigling D."/>
            <person name="Barry K."/>
            <person name="Lee J."/>
            <person name="Mihaltcheva S."/>
            <person name="LaButti K."/>
            <person name="Lipzen A."/>
            <person name="Waldron R."/>
            <person name="Moloney N.M."/>
            <person name="Sperisen C."/>
            <person name="Kredics L."/>
            <person name="Vagvoelgyi C."/>
            <person name="Patrignani A."/>
            <person name="Fitzpatrick D."/>
            <person name="Nagy I."/>
            <person name="Doyle S."/>
            <person name="Anderson J.B."/>
            <person name="Grigoriev I.V."/>
            <person name="Gueldener U."/>
            <person name="Muensterkoetter M."/>
            <person name="Nagy L.G."/>
        </authorList>
    </citation>
    <scope>NUCLEOTIDE SEQUENCE [LARGE SCALE GENOMIC DNA]</scope>
    <source>
        <strain evidence="2">C18/9</strain>
    </source>
</reference>
<proteinExistence type="predicted"/>
<keyword evidence="2" id="KW-1185">Reference proteome</keyword>
<dbReference type="AlphaFoldDB" id="A0A284QUT0"/>
<dbReference type="Proteomes" id="UP000219338">
    <property type="component" value="Unassembled WGS sequence"/>
</dbReference>
<evidence type="ECO:0000313" key="2">
    <source>
        <dbReference type="Proteomes" id="UP000219338"/>
    </source>
</evidence>